<comment type="similarity">
    <text evidence="2">Belongs to the prokaryotic/mitochondrial release factor family.</text>
</comment>
<dbReference type="AlphaFoldDB" id="A0A420HP62"/>
<dbReference type="Pfam" id="PF00472">
    <property type="entry name" value="RF-1"/>
    <property type="match status" value="1"/>
</dbReference>
<dbReference type="SUPFAM" id="SSF75620">
    <property type="entry name" value="Release factor"/>
    <property type="match status" value="1"/>
</dbReference>
<evidence type="ECO:0000256" key="4">
    <source>
        <dbReference type="ARBA" id="ARBA00023128"/>
    </source>
</evidence>
<dbReference type="PANTHER" id="PTHR46203:SF1">
    <property type="entry name" value="MITOCHONDRIAL TRANSLATION RELEASE FACTOR IN RESCUE"/>
    <property type="match status" value="1"/>
</dbReference>
<dbReference type="Gene3D" id="3.30.160.20">
    <property type="match status" value="1"/>
</dbReference>
<comment type="caution">
    <text evidence="6">The sequence shown here is derived from an EMBL/GenBank/DDBJ whole genome shotgun (WGS) entry which is preliminary data.</text>
</comment>
<evidence type="ECO:0000313" key="7">
    <source>
        <dbReference type="Proteomes" id="UP000286134"/>
    </source>
</evidence>
<feature type="domain" description="Prokaryotic-type class I peptide chain release factors" evidence="5">
    <location>
        <begin position="31"/>
        <end position="135"/>
    </location>
</feature>
<dbReference type="EMBL" id="MCFK01006183">
    <property type="protein sequence ID" value="RKF59234.1"/>
    <property type="molecule type" value="Genomic_DNA"/>
</dbReference>
<evidence type="ECO:0000256" key="3">
    <source>
        <dbReference type="ARBA" id="ARBA00022946"/>
    </source>
</evidence>
<keyword evidence="3" id="KW-0809">Transit peptide</keyword>
<dbReference type="InterPro" id="IPR052405">
    <property type="entry name" value="Mito_Transl_Release_Factor"/>
</dbReference>
<name>A0A420HP62_9PEZI</name>
<sequence>MMKFLGLILRRQFSRTSIFRKKKMPDRPPPIDENEFSEAFLKGSGPGGQKINKTSSAVQLIHKPTGIVVKVQETRSREQNRKLAREKLALKIEKLQKGDESRLAIIGATKSKRKASAKKKSKRKYRVLEDEKFKDYQRISPEVYEGIASENQQHYVPTESQVANKRSR</sequence>
<organism evidence="6 7">
    <name type="scientific">Erysiphe neolycopersici</name>
    <dbReference type="NCBI Taxonomy" id="212602"/>
    <lineage>
        <taxon>Eukaryota</taxon>
        <taxon>Fungi</taxon>
        <taxon>Dikarya</taxon>
        <taxon>Ascomycota</taxon>
        <taxon>Pezizomycotina</taxon>
        <taxon>Leotiomycetes</taxon>
        <taxon>Erysiphales</taxon>
        <taxon>Erysiphaceae</taxon>
        <taxon>Erysiphe</taxon>
    </lineage>
</organism>
<dbReference type="FunFam" id="3.30.160.20:FF:000065">
    <property type="entry name" value="Peptidyl-tRNA hydrolase domain protein"/>
    <property type="match status" value="1"/>
</dbReference>
<dbReference type="GO" id="GO:0005739">
    <property type="term" value="C:mitochondrion"/>
    <property type="evidence" value="ECO:0007669"/>
    <property type="project" value="UniProtKB-SubCell"/>
</dbReference>
<dbReference type="PANTHER" id="PTHR46203">
    <property type="entry name" value="PROBABLE PEPTIDE CHAIN RELEASE FACTOR C12ORF65"/>
    <property type="match status" value="1"/>
</dbReference>
<dbReference type="InterPro" id="IPR045853">
    <property type="entry name" value="Pep_chain_release_fac_I_sf"/>
</dbReference>
<evidence type="ECO:0000259" key="5">
    <source>
        <dbReference type="Pfam" id="PF00472"/>
    </source>
</evidence>
<dbReference type="OrthoDB" id="29879at2759"/>
<accession>A0A420HP62</accession>
<reference evidence="6 7" key="1">
    <citation type="journal article" date="2018" name="BMC Genomics">
        <title>Comparative genome analyses reveal sequence features reflecting distinct modes of host-adaptation between dicot and monocot powdery mildew.</title>
        <authorList>
            <person name="Wu Y."/>
            <person name="Ma X."/>
            <person name="Pan Z."/>
            <person name="Kale S.D."/>
            <person name="Song Y."/>
            <person name="King H."/>
            <person name="Zhang Q."/>
            <person name="Presley C."/>
            <person name="Deng X."/>
            <person name="Wei C.I."/>
            <person name="Xiao S."/>
        </authorList>
    </citation>
    <scope>NUCLEOTIDE SEQUENCE [LARGE SCALE GENOMIC DNA]</scope>
    <source>
        <strain evidence="6">UMSG2</strain>
    </source>
</reference>
<keyword evidence="7" id="KW-1185">Reference proteome</keyword>
<dbReference type="Proteomes" id="UP000286134">
    <property type="component" value="Unassembled WGS sequence"/>
</dbReference>
<evidence type="ECO:0000256" key="2">
    <source>
        <dbReference type="ARBA" id="ARBA00010835"/>
    </source>
</evidence>
<evidence type="ECO:0000256" key="1">
    <source>
        <dbReference type="ARBA" id="ARBA00004173"/>
    </source>
</evidence>
<dbReference type="InterPro" id="IPR000352">
    <property type="entry name" value="Pep_chain_release_fac_I"/>
</dbReference>
<comment type="subcellular location">
    <subcellularLocation>
        <location evidence="1">Mitochondrion</location>
    </subcellularLocation>
</comment>
<evidence type="ECO:0000313" key="6">
    <source>
        <dbReference type="EMBL" id="RKF59234.1"/>
    </source>
</evidence>
<gene>
    <name evidence="6" type="ORF">OnM2_061036</name>
</gene>
<proteinExistence type="inferred from homology"/>
<dbReference type="GO" id="GO:0003747">
    <property type="term" value="F:translation release factor activity"/>
    <property type="evidence" value="ECO:0007669"/>
    <property type="project" value="InterPro"/>
</dbReference>
<keyword evidence="4" id="KW-0496">Mitochondrion</keyword>
<dbReference type="GO" id="GO:0032543">
    <property type="term" value="P:mitochondrial translation"/>
    <property type="evidence" value="ECO:0007669"/>
    <property type="project" value="UniProtKB-ARBA"/>
</dbReference>
<protein>
    <submittedName>
        <fullName evidence="6">Putative peptide chain release factor-like protein, mitochondrial</fullName>
    </submittedName>
</protein>